<dbReference type="EMBL" id="JAMRXG010000028">
    <property type="protein sequence ID" value="MCM6778855.1"/>
    <property type="molecule type" value="Genomic_DNA"/>
</dbReference>
<feature type="compositionally biased region" description="Basic and acidic residues" evidence="7">
    <location>
        <begin position="1"/>
        <end position="10"/>
    </location>
</feature>
<organism evidence="9 10">
    <name type="scientific">Nocardia pulmonis</name>
    <dbReference type="NCBI Taxonomy" id="2951408"/>
    <lineage>
        <taxon>Bacteria</taxon>
        <taxon>Bacillati</taxon>
        <taxon>Actinomycetota</taxon>
        <taxon>Actinomycetes</taxon>
        <taxon>Mycobacteriales</taxon>
        <taxon>Nocardiaceae</taxon>
        <taxon>Nocardia</taxon>
    </lineage>
</organism>
<dbReference type="EC" id="2.3.1.47" evidence="2"/>
<proteinExistence type="inferred from homology"/>
<comment type="similarity">
    <text evidence="6">Belongs to the class-II pyridoxal-phosphate-dependent aminotransferase family.</text>
</comment>
<accession>A0A9X2J270</accession>
<feature type="compositionally biased region" description="Low complexity" evidence="7">
    <location>
        <begin position="14"/>
        <end position="26"/>
    </location>
</feature>
<dbReference type="RefSeq" id="WP_251918540.1">
    <property type="nucleotide sequence ID" value="NZ_JAMRXG010000028.1"/>
</dbReference>
<protein>
    <recommendedName>
        <fullName evidence="2">8-amino-7-oxononanoate synthase</fullName>
        <ecNumber evidence="2">2.3.1.47</ecNumber>
    </recommendedName>
</protein>
<dbReference type="InterPro" id="IPR015421">
    <property type="entry name" value="PyrdxlP-dep_Trfase_major"/>
</dbReference>
<dbReference type="Gene3D" id="3.90.1150.10">
    <property type="entry name" value="Aspartate Aminotransferase, domain 1"/>
    <property type="match status" value="1"/>
</dbReference>
<evidence type="ECO:0000256" key="4">
    <source>
        <dbReference type="ARBA" id="ARBA00022898"/>
    </source>
</evidence>
<comment type="caution">
    <text evidence="9">The sequence shown here is derived from an EMBL/GenBank/DDBJ whole genome shotgun (WGS) entry which is preliminary data.</text>
</comment>
<reference evidence="9" key="1">
    <citation type="submission" date="2022-06" db="EMBL/GenBank/DDBJ databases">
        <title>Novel species in genus nocardia.</title>
        <authorList>
            <person name="Li F."/>
        </authorList>
    </citation>
    <scope>NUCLEOTIDE SEQUENCE</scope>
    <source>
        <strain evidence="9">CDC141</strain>
    </source>
</reference>
<gene>
    <name evidence="9" type="ORF">NDR86_35795</name>
</gene>
<comment type="cofactor">
    <cofactor evidence="1 6">
        <name>pyridoxal 5'-phosphate</name>
        <dbReference type="ChEBI" id="CHEBI:597326"/>
    </cofactor>
</comment>
<evidence type="ECO:0000256" key="2">
    <source>
        <dbReference type="ARBA" id="ARBA00013187"/>
    </source>
</evidence>
<dbReference type="InterPro" id="IPR050087">
    <property type="entry name" value="AON_synthase_class-II"/>
</dbReference>
<dbReference type="SUPFAM" id="SSF53383">
    <property type="entry name" value="PLP-dependent transferases"/>
    <property type="match status" value="1"/>
</dbReference>
<evidence type="ECO:0000256" key="3">
    <source>
        <dbReference type="ARBA" id="ARBA00022679"/>
    </source>
</evidence>
<feature type="region of interest" description="Disordered" evidence="7">
    <location>
        <begin position="1"/>
        <end position="50"/>
    </location>
</feature>
<evidence type="ECO:0000256" key="1">
    <source>
        <dbReference type="ARBA" id="ARBA00001933"/>
    </source>
</evidence>
<dbReference type="InterPro" id="IPR015424">
    <property type="entry name" value="PyrdxlP-dep_Trfase"/>
</dbReference>
<dbReference type="Proteomes" id="UP001139157">
    <property type="component" value="Unassembled WGS sequence"/>
</dbReference>
<name>A0A9X2J270_9NOCA</name>
<dbReference type="AlphaFoldDB" id="A0A9X2J270"/>
<dbReference type="Gene3D" id="3.40.640.10">
    <property type="entry name" value="Type I PLP-dependent aspartate aminotransferase-like (Major domain)"/>
    <property type="match status" value="1"/>
</dbReference>
<keyword evidence="4 6" id="KW-0663">Pyridoxal phosphate</keyword>
<dbReference type="GO" id="GO:0008710">
    <property type="term" value="F:8-amino-7-oxononanoate synthase activity"/>
    <property type="evidence" value="ECO:0007669"/>
    <property type="project" value="UniProtKB-EC"/>
</dbReference>
<dbReference type="InterPro" id="IPR001917">
    <property type="entry name" value="Aminotrans_II_pyridoxalP_BS"/>
</dbReference>
<keyword evidence="10" id="KW-1185">Reference proteome</keyword>
<feature type="domain" description="Aminotransferase class I/classII large" evidence="8">
    <location>
        <begin position="99"/>
        <end position="441"/>
    </location>
</feature>
<keyword evidence="9" id="KW-0032">Aminotransferase</keyword>
<sequence length="463" mass="48817">MSESARELARKLLAGTSSGAGTATAVPTPPPIRQQPTRSRRGPGRQFADHPGVAAAVRRRAMIAALYEQNPLVNPLFLPRTGPNDTVIRVAEPRLADAELVNFSAYNYVGLGNHPRVIEGAKRALDRYGASASASRIVAGEIPLYQELERRLADIYGVGDAMLTTSGYLTNAGVIGYLLGPGDVAVCDALVHGSVISGVQWSAARRLSFRHNDPESLRSVLKMSRAGFDRALVVIEGHYSMDGTIGRVDELAAIAREYDCAVMVDEAHSFGVFGERGHGIREHYGLAGEAVDIWMGTLSKALGSAGGFVAADADLIGAMKSSAPGVAMLTGGPAPSTIGAAQAALDVLEAEPVRLRRLWSNAEHFHALLTERGLNLGVSQGTPICPVIVPGEIRCGFVASTLLEHGVYVGNISAPAVPAGQERLRFFLTSEHTAAQLESTADLLAETIAKAERISDVTATTGV</sequence>
<dbReference type="PANTHER" id="PTHR13693">
    <property type="entry name" value="CLASS II AMINOTRANSFERASE/8-AMINO-7-OXONONANOATE SYNTHASE"/>
    <property type="match status" value="1"/>
</dbReference>
<dbReference type="InterPro" id="IPR004839">
    <property type="entry name" value="Aminotransferase_I/II_large"/>
</dbReference>
<evidence type="ECO:0000256" key="5">
    <source>
        <dbReference type="ARBA" id="ARBA00047715"/>
    </source>
</evidence>
<dbReference type="GO" id="GO:0008483">
    <property type="term" value="F:transaminase activity"/>
    <property type="evidence" value="ECO:0007669"/>
    <property type="project" value="UniProtKB-KW"/>
</dbReference>
<evidence type="ECO:0000313" key="10">
    <source>
        <dbReference type="Proteomes" id="UP001139157"/>
    </source>
</evidence>
<evidence type="ECO:0000256" key="7">
    <source>
        <dbReference type="SAM" id="MobiDB-lite"/>
    </source>
</evidence>
<dbReference type="Pfam" id="PF00155">
    <property type="entry name" value="Aminotran_1_2"/>
    <property type="match status" value="1"/>
</dbReference>
<evidence type="ECO:0000313" key="9">
    <source>
        <dbReference type="EMBL" id="MCM6778855.1"/>
    </source>
</evidence>
<evidence type="ECO:0000256" key="6">
    <source>
        <dbReference type="RuleBase" id="RU003693"/>
    </source>
</evidence>
<dbReference type="InterPro" id="IPR015422">
    <property type="entry name" value="PyrdxlP-dep_Trfase_small"/>
</dbReference>
<evidence type="ECO:0000259" key="8">
    <source>
        <dbReference type="Pfam" id="PF00155"/>
    </source>
</evidence>
<dbReference type="GO" id="GO:0030170">
    <property type="term" value="F:pyridoxal phosphate binding"/>
    <property type="evidence" value="ECO:0007669"/>
    <property type="project" value="InterPro"/>
</dbReference>
<keyword evidence="3" id="KW-0808">Transferase</keyword>
<dbReference type="PROSITE" id="PS00599">
    <property type="entry name" value="AA_TRANSFER_CLASS_2"/>
    <property type="match status" value="1"/>
</dbReference>
<comment type="catalytic activity">
    <reaction evidence="5">
        <text>6-carboxyhexanoyl-[ACP] + L-alanine + H(+) = (8S)-8-amino-7-oxononanoate + holo-[ACP] + CO2</text>
        <dbReference type="Rhea" id="RHEA:42288"/>
        <dbReference type="Rhea" id="RHEA-COMP:9685"/>
        <dbReference type="Rhea" id="RHEA-COMP:9955"/>
        <dbReference type="ChEBI" id="CHEBI:15378"/>
        <dbReference type="ChEBI" id="CHEBI:16526"/>
        <dbReference type="ChEBI" id="CHEBI:57972"/>
        <dbReference type="ChEBI" id="CHEBI:64479"/>
        <dbReference type="ChEBI" id="CHEBI:78846"/>
        <dbReference type="ChEBI" id="CHEBI:149468"/>
        <dbReference type="EC" id="2.3.1.47"/>
    </reaction>
</comment>